<sequence>MLVNYACATMKIPRKNFILMMAAGMFPTSALYAFGGDALFKGNYTRLLVIVVLIVIILLLTRFVHQRRVEAATK</sequence>
<gene>
    <name evidence="2" type="ORF">LF01B1_13720</name>
</gene>
<feature type="transmembrane region" description="Helical" evidence="1">
    <location>
        <begin position="47"/>
        <end position="64"/>
    </location>
</feature>
<evidence type="ECO:0000313" key="2">
    <source>
        <dbReference type="EMBL" id="GIC72357.1"/>
    </source>
</evidence>
<evidence type="ECO:0000256" key="1">
    <source>
        <dbReference type="SAM" id="Phobius"/>
    </source>
</evidence>
<protein>
    <recommendedName>
        <fullName evidence="4">TVP38/TMEM64 family membrane protein</fullName>
    </recommendedName>
</protein>
<proteinExistence type="predicted"/>
<accession>A0ABD0ALP6</accession>
<evidence type="ECO:0000313" key="3">
    <source>
        <dbReference type="Proteomes" id="UP000653631"/>
    </source>
</evidence>
<dbReference type="EMBL" id="BOLH01000013">
    <property type="protein sequence ID" value="GIC72357.1"/>
    <property type="molecule type" value="Genomic_DNA"/>
</dbReference>
<dbReference type="AlphaFoldDB" id="A0ABD0ALP6"/>
<name>A0ABD0ALP6_LIMFE</name>
<keyword evidence="1" id="KW-1133">Transmembrane helix</keyword>
<comment type="caution">
    <text evidence="2">The sequence shown here is derived from an EMBL/GenBank/DDBJ whole genome shotgun (WGS) entry which is preliminary data.</text>
</comment>
<organism evidence="2 3">
    <name type="scientific">Limosilactobacillus fermentum</name>
    <name type="common">Lactobacillus fermentum</name>
    <dbReference type="NCBI Taxonomy" id="1613"/>
    <lineage>
        <taxon>Bacteria</taxon>
        <taxon>Bacillati</taxon>
        <taxon>Bacillota</taxon>
        <taxon>Bacilli</taxon>
        <taxon>Lactobacillales</taxon>
        <taxon>Lactobacillaceae</taxon>
        <taxon>Limosilactobacillus</taxon>
    </lineage>
</organism>
<dbReference type="RefSeq" id="WP_057194741.1">
    <property type="nucleotide sequence ID" value="NZ_BOLH01000013.1"/>
</dbReference>
<keyword evidence="1" id="KW-0472">Membrane</keyword>
<dbReference type="Proteomes" id="UP000653631">
    <property type="component" value="Unassembled WGS sequence"/>
</dbReference>
<evidence type="ECO:0008006" key="4">
    <source>
        <dbReference type="Google" id="ProtNLM"/>
    </source>
</evidence>
<feature type="transmembrane region" description="Helical" evidence="1">
    <location>
        <begin position="17"/>
        <end position="35"/>
    </location>
</feature>
<keyword evidence="1" id="KW-0812">Transmembrane</keyword>
<reference evidence="2 3" key="1">
    <citation type="submission" date="2021-01" db="EMBL/GenBank/DDBJ databases">
        <title>Development of a method for detection of lactic acid bacteria that cause putrefactive shochu mash.</title>
        <authorList>
            <person name="Takashita H."/>
            <person name="Fujihara E."/>
            <person name="Takayama K."/>
            <person name="Yamamoto H."/>
            <person name="Mizutani M."/>
            <person name="Kajiwara Y."/>
        </authorList>
    </citation>
    <scope>NUCLEOTIDE SEQUENCE [LARGE SCALE GENOMIC DNA]</scope>
    <source>
        <strain evidence="2 3">01-B1</strain>
    </source>
</reference>